<dbReference type="Gene3D" id="3.90.180.10">
    <property type="entry name" value="Medium-chain alcohol dehydrogenases, catalytic domain"/>
    <property type="match status" value="1"/>
</dbReference>
<evidence type="ECO:0000256" key="5">
    <source>
        <dbReference type="ARBA" id="ARBA00023002"/>
    </source>
</evidence>
<comment type="cofactor">
    <cofactor evidence="1">
        <name>Zn(2+)</name>
        <dbReference type="ChEBI" id="CHEBI:29105"/>
    </cofactor>
</comment>
<dbReference type="AlphaFoldDB" id="A0A8J7J923"/>
<proteinExistence type="inferred from homology"/>
<comment type="similarity">
    <text evidence="2">Belongs to the zinc-containing alcohol dehydrogenase family.</text>
</comment>
<keyword evidence="3" id="KW-0479">Metal-binding</keyword>
<dbReference type="Proteomes" id="UP000619079">
    <property type="component" value="Unassembled WGS sequence"/>
</dbReference>
<protein>
    <submittedName>
        <fullName evidence="6">Zinc-binding alcohol dehydrogenase</fullName>
    </submittedName>
</protein>
<dbReference type="Gene3D" id="3.40.50.720">
    <property type="entry name" value="NAD(P)-binding Rossmann-like Domain"/>
    <property type="match status" value="1"/>
</dbReference>
<gene>
    <name evidence="6" type="ORF">JF290_18835</name>
</gene>
<organism evidence="6 7">
    <name type="scientific">Sedimentitalea arenosa</name>
    <dbReference type="NCBI Taxonomy" id="2798803"/>
    <lineage>
        <taxon>Bacteria</taxon>
        <taxon>Pseudomonadati</taxon>
        <taxon>Pseudomonadota</taxon>
        <taxon>Alphaproteobacteria</taxon>
        <taxon>Rhodobacterales</taxon>
        <taxon>Paracoccaceae</taxon>
        <taxon>Sedimentitalea</taxon>
    </lineage>
</organism>
<dbReference type="SUPFAM" id="SSF51735">
    <property type="entry name" value="NAD(P)-binding Rossmann-fold domains"/>
    <property type="match status" value="1"/>
</dbReference>
<reference evidence="6" key="1">
    <citation type="submission" date="2020-12" db="EMBL/GenBank/DDBJ databases">
        <title>Sedimentitalea sp. nov., isolated from sand in Incheon.</title>
        <authorList>
            <person name="Kim W."/>
        </authorList>
    </citation>
    <scope>NUCLEOTIDE SEQUENCE</scope>
    <source>
        <strain evidence="6">CAU 1593</strain>
    </source>
</reference>
<keyword evidence="7" id="KW-1185">Reference proteome</keyword>
<dbReference type="GO" id="GO:0016491">
    <property type="term" value="F:oxidoreductase activity"/>
    <property type="evidence" value="ECO:0007669"/>
    <property type="project" value="UniProtKB-KW"/>
</dbReference>
<evidence type="ECO:0000256" key="4">
    <source>
        <dbReference type="ARBA" id="ARBA00022833"/>
    </source>
</evidence>
<dbReference type="SUPFAM" id="SSF50129">
    <property type="entry name" value="GroES-like"/>
    <property type="match status" value="1"/>
</dbReference>
<dbReference type="PANTHER" id="PTHR43350:SF19">
    <property type="entry name" value="D-GULOSIDE 3-DEHYDROGENASE"/>
    <property type="match status" value="1"/>
</dbReference>
<dbReference type="GO" id="GO:0046872">
    <property type="term" value="F:metal ion binding"/>
    <property type="evidence" value="ECO:0007669"/>
    <property type="project" value="UniProtKB-KW"/>
</dbReference>
<accession>A0A8J7J923</accession>
<dbReference type="InterPro" id="IPR036291">
    <property type="entry name" value="NAD(P)-bd_dom_sf"/>
</dbReference>
<keyword evidence="4" id="KW-0862">Zinc</keyword>
<evidence type="ECO:0000256" key="3">
    <source>
        <dbReference type="ARBA" id="ARBA00022723"/>
    </source>
</evidence>
<comment type="caution">
    <text evidence="6">The sequence shown here is derived from an EMBL/GenBank/DDBJ whole genome shotgun (WGS) entry which is preliminary data.</text>
</comment>
<sequence length="315" mass="33401">MTSLALWSVGPCEAELRPGAQGQGVLIDMLFSGISRGTERLVFEGRVPDSEHTRMRGPNQEGDFPFPVKYGYCAVGRIADGAQAGKVVFALHPHQARFRVPDTMLAPVPASVPAGRAVLAANMETALNVLWDSGAGAGDRITVVGAGVVGLLTGYLAARLPGAEVTLIDTNPDRAELARQMGCAFALPDMAATDQDVVLHFSATSEGLATAIDCAACEATVVEASWYGAGETPVAFGGAFHSRRLRLVSSQVGQLPAARRSRWSHARRLGKALELLSDDRLDDLISGETSFSDLPARYGAILSDPATLCHRIRYD</sequence>
<dbReference type="RefSeq" id="WP_199026455.1">
    <property type="nucleotide sequence ID" value="NZ_JAELVR010000016.1"/>
</dbReference>
<keyword evidence="5" id="KW-0560">Oxidoreductase</keyword>
<dbReference type="EMBL" id="JAELVR010000016">
    <property type="protein sequence ID" value="MBJ6373580.1"/>
    <property type="molecule type" value="Genomic_DNA"/>
</dbReference>
<evidence type="ECO:0000313" key="7">
    <source>
        <dbReference type="Proteomes" id="UP000619079"/>
    </source>
</evidence>
<name>A0A8J7J923_9RHOB</name>
<evidence type="ECO:0000256" key="1">
    <source>
        <dbReference type="ARBA" id="ARBA00001947"/>
    </source>
</evidence>
<evidence type="ECO:0000256" key="2">
    <source>
        <dbReference type="ARBA" id="ARBA00008072"/>
    </source>
</evidence>
<dbReference type="CDD" id="cd08255">
    <property type="entry name" value="2-desacetyl-2-hydroxyethyl_bacteriochlorophyllide_like"/>
    <property type="match status" value="1"/>
</dbReference>
<dbReference type="PANTHER" id="PTHR43350">
    <property type="entry name" value="NAD-DEPENDENT ALCOHOL DEHYDROGENASE"/>
    <property type="match status" value="1"/>
</dbReference>
<evidence type="ECO:0000313" key="6">
    <source>
        <dbReference type="EMBL" id="MBJ6373580.1"/>
    </source>
</evidence>
<dbReference type="InterPro" id="IPR011032">
    <property type="entry name" value="GroES-like_sf"/>
</dbReference>